<feature type="transmembrane region" description="Helical" evidence="1">
    <location>
        <begin position="50"/>
        <end position="72"/>
    </location>
</feature>
<evidence type="ECO:0000256" key="1">
    <source>
        <dbReference type="SAM" id="Phobius"/>
    </source>
</evidence>
<feature type="transmembrane region" description="Helical" evidence="1">
    <location>
        <begin position="103"/>
        <end position="123"/>
    </location>
</feature>
<dbReference type="EMBL" id="GGEC01062491">
    <property type="protein sequence ID" value="MBX42975.1"/>
    <property type="molecule type" value="Transcribed_RNA"/>
</dbReference>
<organism evidence="2">
    <name type="scientific">Rhizophora mucronata</name>
    <name type="common">Asiatic mangrove</name>
    <dbReference type="NCBI Taxonomy" id="61149"/>
    <lineage>
        <taxon>Eukaryota</taxon>
        <taxon>Viridiplantae</taxon>
        <taxon>Streptophyta</taxon>
        <taxon>Embryophyta</taxon>
        <taxon>Tracheophyta</taxon>
        <taxon>Spermatophyta</taxon>
        <taxon>Magnoliopsida</taxon>
        <taxon>eudicotyledons</taxon>
        <taxon>Gunneridae</taxon>
        <taxon>Pentapetalae</taxon>
        <taxon>rosids</taxon>
        <taxon>fabids</taxon>
        <taxon>Malpighiales</taxon>
        <taxon>Rhizophoraceae</taxon>
        <taxon>Rhizophora</taxon>
    </lineage>
</organism>
<protein>
    <submittedName>
        <fullName evidence="2">Uncharacterized protein</fullName>
    </submittedName>
</protein>
<keyword evidence="1" id="KW-0812">Transmembrane</keyword>
<proteinExistence type="predicted"/>
<sequence length="130" mass="15307">MITTTIGSLCGVGQKLNYSHFGYWWILVVLSFVSGFPLCYLVESCVFFRFFLLFFGFDSLSFINLGTIVQLYPKKKKNDPHKEAFRIYFYLSKPHLSFCHCSAIIRATTWFLCFVVNLSWFGFRCFEFHL</sequence>
<dbReference type="AlphaFoldDB" id="A0A2P2NKL2"/>
<reference evidence="2" key="1">
    <citation type="submission" date="2018-02" db="EMBL/GenBank/DDBJ databases">
        <title>Rhizophora mucronata_Transcriptome.</title>
        <authorList>
            <person name="Meera S.P."/>
            <person name="Sreeshan A."/>
            <person name="Augustine A."/>
        </authorList>
    </citation>
    <scope>NUCLEOTIDE SEQUENCE</scope>
    <source>
        <tissue evidence="2">Leaf</tissue>
    </source>
</reference>
<evidence type="ECO:0000313" key="2">
    <source>
        <dbReference type="EMBL" id="MBX42975.1"/>
    </source>
</evidence>
<feature type="transmembrane region" description="Helical" evidence="1">
    <location>
        <begin position="23"/>
        <end position="43"/>
    </location>
</feature>
<keyword evidence="1" id="KW-0472">Membrane</keyword>
<keyword evidence="1" id="KW-1133">Transmembrane helix</keyword>
<accession>A0A2P2NKL2</accession>
<name>A0A2P2NKL2_RHIMU</name>